<name>A0A067LVV0_BOTB1</name>
<evidence type="ECO:0000256" key="1">
    <source>
        <dbReference type="SAM" id="MobiDB-lite"/>
    </source>
</evidence>
<sequence>MEDIILPAVPKFIQCLYQHISCELDRDWFGGYEGIDDTEMDSYIDRYYRCHNPDGTNDGNTTIESLEEEHATLQLVRALATKAIHSCTGQLISAVNFKRNQLIPVQRLPGEVLSIIFGVVGSSRGNSRLPLIKRAPLNLSAVSKTWREVAINTPRLWAKIDAFNAHIAPLFLERSKQLPLQMEVVPISFYASSDEDDEDDEDYPFYYEDDSDDYEDDSDENNEDVGDDDDEDVGDGDEEDVGDDDGEDAEGDTGDAALEYPDDPNAAYWSQMSNFPRFIDPLIPHRNRWLSLMLEAIGINTLARKLTFPVFHLETFHLTSPDSFPSVVPTESTSAVTLFSGVAPRLRDLHLAGYCLPLTSAIFYRLTSLHLERIRYNRSSVHQLLRALDECPDLVNLALIKLVFPPIPPSPTPTVPKPALLHHLRKAVLHLPISSYIIRSILPPPTVQLELNTGDHFQAYFPDAVPNASRIGTLLIGHFPRYFVSGWALGGDEKILDLDFDYNAPRPDVLRGLIRILSFPCLESLVLSCLSTDTIDASTFAEILGSLPTITTLSLSACSLTLAPLIITPSSHLSPRLQTLRIDLTRLGASAIVELVKSRSGLSKKFEPGEAHLNRLILSRCYEEDHQIISELTTHIEVVMEESSDFPFFL</sequence>
<dbReference type="STRING" id="930990.A0A067LVV0"/>
<gene>
    <name evidence="2" type="ORF">BOTBODRAFT_192493</name>
</gene>
<dbReference type="Gene3D" id="1.20.1280.50">
    <property type="match status" value="1"/>
</dbReference>
<dbReference type="InterPro" id="IPR032675">
    <property type="entry name" value="LRR_dom_sf"/>
</dbReference>
<dbReference type="SUPFAM" id="SSF52047">
    <property type="entry name" value="RNI-like"/>
    <property type="match status" value="1"/>
</dbReference>
<protein>
    <submittedName>
        <fullName evidence="2">Uncharacterized protein</fullName>
    </submittedName>
</protein>
<evidence type="ECO:0000313" key="2">
    <source>
        <dbReference type="EMBL" id="KDQ07279.1"/>
    </source>
</evidence>
<dbReference type="HOGENOM" id="CLU_024199_1_2_1"/>
<proteinExistence type="predicted"/>
<reference evidence="3" key="1">
    <citation type="journal article" date="2014" name="Proc. Natl. Acad. Sci. U.S.A.">
        <title>Extensive sampling of basidiomycete genomes demonstrates inadequacy of the white-rot/brown-rot paradigm for wood decay fungi.</title>
        <authorList>
            <person name="Riley R."/>
            <person name="Salamov A.A."/>
            <person name="Brown D.W."/>
            <person name="Nagy L.G."/>
            <person name="Floudas D."/>
            <person name="Held B.W."/>
            <person name="Levasseur A."/>
            <person name="Lombard V."/>
            <person name="Morin E."/>
            <person name="Otillar R."/>
            <person name="Lindquist E.A."/>
            <person name="Sun H."/>
            <person name="LaButti K.M."/>
            <person name="Schmutz J."/>
            <person name="Jabbour D."/>
            <person name="Luo H."/>
            <person name="Baker S.E."/>
            <person name="Pisabarro A.G."/>
            <person name="Walton J.D."/>
            <person name="Blanchette R.A."/>
            <person name="Henrissat B."/>
            <person name="Martin F."/>
            <person name="Cullen D."/>
            <person name="Hibbett D.S."/>
            <person name="Grigoriev I.V."/>
        </authorList>
    </citation>
    <scope>NUCLEOTIDE SEQUENCE [LARGE SCALE GENOMIC DNA]</scope>
    <source>
        <strain evidence="3">FD-172 SS1</strain>
    </source>
</reference>
<feature type="region of interest" description="Disordered" evidence="1">
    <location>
        <begin position="191"/>
        <end position="263"/>
    </location>
</feature>
<feature type="compositionally biased region" description="Acidic residues" evidence="1">
    <location>
        <begin position="193"/>
        <end position="253"/>
    </location>
</feature>
<dbReference type="InParanoid" id="A0A067LVV0"/>
<dbReference type="Gene3D" id="3.80.10.10">
    <property type="entry name" value="Ribonuclease Inhibitor"/>
    <property type="match status" value="1"/>
</dbReference>
<organism evidence="2 3">
    <name type="scientific">Botryobasidium botryosum (strain FD-172 SS1)</name>
    <dbReference type="NCBI Taxonomy" id="930990"/>
    <lineage>
        <taxon>Eukaryota</taxon>
        <taxon>Fungi</taxon>
        <taxon>Dikarya</taxon>
        <taxon>Basidiomycota</taxon>
        <taxon>Agaricomycotina</taxon>
        <taxon>Agaricomycetes</taxon>
        <taxon>Cantharellales</taxon>
        <taxon>Botryobasidiaceae</taxon>
        <taxon>Botryobasidium</taxon>
    </lineage>
</organism>
<dbReference type="AlphaFoldDB" id="A0A067LVV0"/>
<dbReference type="Proteomes" id="UP000027195">
    <property type="component" value="Unassembled WGS sequence"/>
</dbReference>
<keyword evidence="3" id="KW-1185">Reference proteome</keyword>
<dbReference type="OrthoDB" id="2884925at2759"/>
<accession>A0A067LVV0</accession>
<dbReference type="EMBL" id="KL198110">
    <property type="protein sequence ID" value="KDQ07279.1"/>
    <property type="molecule type" value="Genomic_DNA"/>
</dbReference>
<evidence type="ECO:0000313" key="3">
    <source>
        <dbReference type="Proteomes" id="UP000027195"/>
    </source>
</evidence>